<name>A0A1I3R041_9PSEU</name>
<proteinExistence type="predicted"/>
<dbReference type="InterPro" id="IPR002645">
    <property type="entry name" value="STAS_dom"/>
</dbReference>
<dbReference type="Pfam" id="PF13466">
    <property type="entry name" value="STAS_2"/>
    <property type="match status" value="1"/>
</dbReference>
<dbReference type="Proteomes" id="UP000199025">
    <property type="component" value="Unassembled WGS sequence"/>
</dbReference>
<dbReference type="Gene3D" id="3.30.750.24">
    <property type="entry name" value="STAS domain"/>
    <property type="match status" value="1"/>
</dbReference>
<evidence type="ECO:0000313" key="3">
    <source>
        <dbReference type="Proteomes" id="UP000199025"/>
    </source>
</evidence>
<dbReference type="InterPro" id="IPR036513">
    <property type="entry name" value="STAS_dom_sf"/>
</dbReference>
<reference evidence="2 3" key="1">
    <citation type="submission" date="2016-10" db="EMBL/GenBank/DDBJ databases">
        <authorList>
            <person name="de Groot N.N."/>
        </authorList>
    </citation>
    <scope>NUCLEOTIDE SEQUENCE [LARGE SCALE GENOMIC DNA]</scope>
    <source>
        <strain evidence="2 3">DSM 44468</strain>
    </source>
</reference>
<dbReference type="PROSITE" id="PS50801">
    <property type="entry name" value="STAS"/>
    <property type="match status" value="1"/>
</dbReference>
<gene>
    <name evidence="2" type="ORF">SAMN05421835_10556</name>
</gene>
<evidence type="ECO:0000259" key="1">
    <source>
        <dbReference type="PROSITE" id="PS50801"/>
    </source>
</evidence>
<accession>A0A1I3R041</accession>
<organism evidence="2 3">
    <name type="scientific">Amycolatopsis sacchari</name>
    <dbReference type="NCBI Taxonomy" id="115433"/>
    <lineage>
        <taxon>Bacteria</taxon>
        <taxon>Bacillati</taxon>
        <taxon>Actinomycetota</taxon>
        <taxon>Actinomycetes</taxon>
        <taxon>Pseudonocardiales</taxon>
        <taxon>Pseudonocardiaceae</taxon>
        <taxon>Amycolatopsis</taxon>
    </lineage>
</organism>
<dbReference type="RefSeq" id="WP_091505742.1">
    <property type="nucleotide sequence ID" value="NZ_CBDQZW010000033.1"/>
</dbReference>
<protein>
    <submittedName>
        <fullName evidence="2">Anti-anti-sigma factor</fullName>
    </submittedName>
</protein>
<dbReference type="InterPro" id="IPR058548">
    <property type="entry name" value="MlaB-like_STAS"/>
</dbReference>
<dbReference type="EMBL" id="FORP01000005">
    <property type="protein sequence ID" value="SFJ39069.1"/>
    <property type="molecule type" value="Genomic_DNA"/>
</dbReference>
<keyword evidence="3" id="KW-1185">Reference proteome</keyword>
<dbReference type="AlphaFoldDB" id="A0A1I3R041"/>
<dbReference type="OrthoDB" id="4249752at2"/>
<sequence length="120" mass="13306">MSTPRPLTCTWTLLDPHTGCVAVDGDLDYDNADQLLYEVTERLGGAPGLRAVRLDCTRLSFCDSYGLSTLLMIHRQLRDADVVLHLDNRQPGLNRLLQRTNTLTHFTGPAAVAQERSDPS</sequence>
<dbReference type="CDD" id="cd07043">
    <property type="entry name" value="STAS_anti-anti-sigma_factors"/>
    <property type="match status" value="1"/>
</dbReference>
<dbReference type="SUPFAM" id="SSF52091">
    <property type="entry name" value="SpoIIaa-like"/>
    <property type="match status" value="1"/>
</dbReference>
<evidence type="ECO:0000313" key="2">
    <source>
        <dbReference type="EMBL" id="SFJ39069.1"/>
    </source>
</evidence>
<feature type="domain" description="STAS" evidence="1">
    <location>
        <begin position="21"/>
        <end position="120"/>
    </location>
</feature>
<dbReference type="STRING" id="115433.SAMN05421835_10556"/>